<dbReference type="GO" id="GO:0003677">
    <property type="term" value="F:DNA binding"/>
    <property type="evidence" value="ECO:0007669"/>
    <property type="project" value="UniProtKB-KW"/>
</dbReference>
<evidence type="ECO:0000256" key="6">
    <source>
        <dbReference type="ARBA" id="ARBA00023118"/>
    </source>
</evidence>
<dbReference type="GO" id="GO:0016787">
    <property type="term" value="F:hydrolase activity"/>
    <property type="evidence" value="ECO:0007669"/>
    <property type="project" value="UniProtKB-KW"/>
</dbReference>
<evidence type="ECO:0000256" key="9">
    <source>
        <dbReference type="ARBA" id="ARBA00038592"/>
    </source>
</evidence>
<evidence type="ECO:0000256" key="3">
    <source>
        <dbReference type="ARBA" id="ARBA00022759"/>
    </source>
</evidence>
<dbReference type="AlphaFoldDB" id="A0A6L5XA15"/>
<proteinExistence type="inferred from homology"/>
<comment type="similarity">
    <text evidence="10">Belongs to the CRISPR-associated endonuclease Cas1 family.</text>
</comment>
<evidence type="ECO:0000256" key="8">
    <source>
        <dbReference type="ARBA" id="ARBA00023211"/>
    </source>
</evidence>
<feature type="binding site" evidence="10">
    <location>
        <position position="151"/>
    </location>
    <ligand>
        <name>Mn(2+)</name>
        <dbReference type="ChEBI" id="CHEBI:29035"/>
    </ligand>
</feature>
<keyword evidence="7 10" id="KW-0238">DNA-binding</keyword>
<comment type="subunit">
    <text evidence="9 10">Homodimer, forms a heterotetramer with a Cas2 homodimer.</text>
</comment>
<name>A0A6L5XA15_9BACT</name>
<feature type="binding site" evidence="10">
    <location>
        <position position="212"/>
    </location>
    <ligand>
        <name>Mn(2+)</name>
        <dbReference type="ChEBI" id="CHEBI:29035"/>
    </ligand>
</feature>
<accession>A0A6L5XA15</accession>
<keyword evidence="12" id="KW-1185">Reference proteome</keyword>
<keyword evidence="5 10" id="KW-0460">Magnesium</keyword>
<dbReference type="GO" id="GO:0004520">
    <property type="term" value="F:DNA endonuclease activity"/>
    <property type="evidence" value="ECO:0007669"/>
    <property type="project" value="InterPro"/>
</dbReference>
<dbReference type="GO" id="GO:0051607">
    <property type="term" value="P:defense response to virus"/>
    <property type="evidence" value="ECO:0007669"/>
    <property type="project" value="UniProtKB-UniRule"/>
</dbReference>
<evidence type="ECO:0000256" key="1">
    <source>
        <dbReference type="ARBA" id="ARBA00022722"/>
    </source>
</evidence>
<dbReference type="RefSeq" id="WP_154326951.1">
    <property type="nucleotide sequence ID" value="NZ_CP045696.1"/>
</dbReference>
<dbReference type="HAMAP" id="MF_01470">
    <property type="entry name" value="Cas1"/>
    <property type="match status" value="1"/>
</dbReference>
<dbReference type="EC" id="3.1.-.-" evidence="10"/>
<dbReference type="PANTHER" id="PTHR34353:SF2">
    <property type="entry name" value="CRISPR-ASSOCIATED ENDONUCLEASE CAS1 1"/>
    <property type="match status" value="1"/>
</dbReference>
<comment type="cofactor">
    <cofactor evidence="10">
        <name>Mg(2+)</name>
        <dbReference type="ChEBI" id="CHEBI:18420"/>
    </cofactor>
    <cofactor evidence="10">
        <name>Mn(2+)</name>
        <dbReference type="ChEBI" id="CHEBI:29035"/>
    </cofactor>
</comment>
<protein>
    <recommendedName>
        <fullName evidence="10">CRISPR-associated endonuclease Cas1</fullName>
        <ecNumber evidence="10">3.1.-.-</ecNumber>
    </recommendedName>
</protein>
<dbReference type="InterPro" id="IPR002729">
    <property type="entry name" value="CRISPR-assoc_Cas1"/>
</dbReference>
<keyword evidence="3 10" id="KW-0255">Endonuclease</keyword>
<dbReference type="InterPro" id="IPR050646">
    <property type="entry name" value="Cas1"/>
</dbReference>
<keyword evidence="4 10" id="KW-0378">Hydrolase</keyword>
<comment type="function">
    <text evidence="10">CRISPR (clustered regularly interspaced short palindromic repeat), is an adaptive immune system that provides protection against mobile genetic elements (viruses, transposable elements and conjugative plasmids). CRISPR clusters contain spacers, sequences complementary to antecedent mobile elements, and target invading nucleic acids. CRISPR clusters are transcribed and processed into CRISPR RNA (crRNA). Acts as a dsDNA endonuclease. Involved in the integration of spacer DNA into the CRISPR cassette.</text>
</comment>
<dbReference type="EMBL" id="VULT01000002">
    <property type="protein sequence ID" value="MSS16477.1"/>
    <property type="molecule type" value="Genomic_DNA"/>
</dbReference>
<dbReference type="GO" id="GO:0043571">
    <property type="term" value="P:maintenance of CRISPR repeat elements"/>
    <property type="evidence" value="ECO:0007669"/>
    <property type="project" value="UniProtKB-UniRule"/>
</dbReference>
<reference evidence="11 12" key="1">
    <citation type="submission" date="2019-08" db="EMBL/GenBank/DDBJ databases">
        <title>In-depth cultivation of the pig gut microbiome towards novel bacterial diversity and tailored functional studies.</title>
        <authorList>
            <person name="Wylensek D."/>
            <person name="Hitch T.C.A."/>
            <person name="Clavel T."/>
        </authorList>
    </citation>
    <scope>NUCLEOTIDE SEQUENCE [LARGE SCALE GENOMIC DNA]</scope>
    <source>
        <strain evidence="11 12">Oil-RF-744-WCA-WT-10</strain>
    </source>
</reference>
<dbReference type="GO" id="GO:0046872">
    <property type="term" value="F:metal ion binding"/>
    <property type="evidence" value="ECO:0007669"/>
    <property type="project" value="UniProtKB-UniRule"/>
</dbReference>
<dbReference type="Gene3D" id="1.20.120.920">
    <property type="entry name" value="CRISPR-associated endonuclease Cas1, C-terminal domain"/>
    <property type="match status" value="1"/>
</dbReference>
<evidence type="ECO:0000313" key="12">
    <source>
        <dbReference type="Proteomes" id="UP000483362"/>
    </source>
</evidence>
<evidence type="ECO:0000256" key="10">
    <source>
        <dbReference type="HAMAP-Rule" id="MF_01470"/>
    </source>
</evidence>
<sequence>MEHTRSLRVMNGELMLEEFDGNKKSTLTKFPFQKILALFVIGHITVTTPLIDKCRKHGVAVVVMKPNLRPVFFFACSAEANYLLRKRQYDYTDSELSVARSLMISKFNNQKTLLEKTRRRDELTIAAISFCASAVNKLKDTIDYNELMGLEGQVAKFFFIAYYQDFDWKGRHPRSKCDALNVTLDIGYTILFNFVESYLRLFGFDLYKGVYHRLWFQRKSLVCDIVEPFRCIIDHATLLAFHRGQFSSTHFVKVKEEFHLKYEKCSDYYKVYFNALISYKMEIFKYVQQYYRCFMGRKSASQYPIFQYK</sequence>
<dbReference type="InterPro" id="IPR042211">
    <property type="entry name" value="CRISPR-assoc_Cas1_N"/>
</dbReference>
<evidence type="ECO:0000256" key="5">
    <source>
        <dbReference type="ARBA" id="ARBA00022842"/>
    </source>
</evidence>
<gene>
    <name evidence="10 11" type="primary">cas1</name>
    <name evidence="11" type="ORF">FYJ29_01625</name>
</gene>
<feature type="binding site" evidence="10">
    <location>
        <position position="227"/>
    </location>
    <ligand>
        <name>Mn(2+)</name>
        <dbReference type="ChEBI" id="CHEBI:29035"/>
    </ligand>
</feature>
<dbReference type="CDD" id="cd09634">
    <property type="entry name" value="Cas1_I-II-III"/>
    <property type="match status" value="1"/>
</dbReference>
<comment type="caution">
    <text evidence="11">The sequence shown here is derived from an EMBL/GenBank/DDBJ whole genome shotgun (WGS) entry which is preliminary data.</text>
</comment>
<dbReference type="Pfam" id="PF01867">
    <property type="entry name" value="Cas_Cas1"/>
    <property type="match status" value="1"/>
</dbReference>
<dbReference type="InterPro" id="IPR042206">
    <property type="entry name" value="CRISPR-assoc_Cas1_C"/>
</dbReference>
<keyword evidence="8 10" id="KW-0464">Manganese</keyword>
<dbReference type="PANTHER" id="PTHR34353">
    <property type="entry name" value="CRISPR-ASSOCIATED ENDONUCLEASE CAS1 1"/>
    <property type="match status" value="1"/>
</dbReference>
<dbReference type="Gene3D" id="3.100.10.20">
    <property type="entry name" value="CRISPR-associated endonuclease Cas1, N-terminal domain"/>
    <property type="match status" value="1"/>
</dbReference>
<evidence type="ECO:0000256" key="4">
    <source>
        <dbReference type="ARBA" id="ARBA00022801"/>
    </source>
</evidence>
<dbReference type="NCBIfam" id="TIGR04329">
    <property type="entry name" value="cas1_PREFRAN"/>
    <property type="match status" value="1"/>
</dbReference>
<dbReference type="InterPro" id="IPR027617">
    <property type="entry name" value="Cas1_PREFRAN"/>
</dbReference>
<keyword evidence="1 10" id="KW-0540">Nuclease</keyword>
<keyword evidence="6 10" id="KW-0051">Antiviral defense</keyword>
<organism evidence="11 12">
    <name type="scientific">Sodaliphilus pleomorphus</name>
    <dbReference type="NCBI Taxonomy" id="2606626"/>
    <lineage>
        <taxon>Bacteria</taxon>
        <taxon>Pseudomonadati</taxon>
        <taxon>Bacteroidota</taxon>
        <taxon>Bacteroidia</taxon>
        <taxon>Bacteroidales</taxon>
        <taxon>Muribaculaceae</taxon>
        <taxon>Sodaliphilus</taxon>
    </lineage>
</organism>
<dbReference type="NCBIfam" id="TIGR00287">
    <property type="entry name" value="cas1"/>
    <property type="match status" value="1"/>
</dbReference>
<dbReference type="Proteomes" id="UP000483362">
    <property type="component" value="Unassembled WGS sequence"/>
</dbReference>
<evidence type="ECO:0000313" key="11">
    <source>
        <dbReference type="EMBL" id="MSS16477.1"/>
    </source>
</evidence>
<evidence type="ECO:0000256" key="7">
    <source>
        <dbReference type="ARBA" id="ARBA00023125"/>
    </source>
</evidence>
<evidence type="ECO:0000256" key="2">
    <source>
        <dbReference type="ARBA" id="ARBA00022723"/>
    </source>
</evidence>
<keyword evidence="2 10" id="KW-0479">Metal-binding</keyword>